<name>A0AAV1QF04_SCOSC</name>
<reference evidence="2 3" key="1">
    <citation type="submission" date="2024-01" db="EMBL/GenBank/DDBJ databases">
        <authorList>
            <person name="Alioto T."/>
            <person name="Alioto T."/>
            <person name="Gomez Garrido J."/>
        </authorList>
    </citation>
    <scope>NUCLEOTIDE SEQUENCE [LARGE SCALE GENOMIC DNA]</scope>
</reference>
<dbReference type="AlphaFoldDB" id="A0AAV1QF04"/>
<feature type="non-terminal residue" evidence="2">
    <location>
        <position position="129"/>
    </location>
</feature>
<accession>A0AAV1QF04</accession>
<keyword evidence="3" id="KW-1185">Reference proteome</keyword>
<dbReference type="Proteomes" id="UP001314229">
    <property type="component" value="Unassembled WGS sequence"/>
</dbReference>
<feature type="region of interest" description="Disordered" evidence="1">
    <location>
        <begin position="74"/>
        <end position="101"/>
    </location>
</feature>
<evidence type="ECO:0000256" key="1">
    <source>
        <dbReference type="SAM" id="MobiDB-lite"/>
    </source>
</evidence>
<feature type="compositionally biased region" description="Basic and acidic residues" evidence="1">
    <location>
        <begin position="84"/>
        <end position="101"/>
    </location>
</feature>
<dbReference type="EMBL" id="CAWUFR010001163">
    <property type="protein sequence ID" value="CAK6982992.1"/>
    <property type="molecule type" value="Genomic_DNA"/>
</dbReference>
<gene>
    <name evidence="2" type="ORF">FSCOSCO3_A021131</name>
</gene>
<proteinExistence type="predicted"/>
<organism evidence="2 3">
    <name type="scientific">Scomber scombrus</name>
    <name type="common">Atlantic mackerel</name>
    <name type="synonym">Scomber vernalis</name>
    <dbReference type="NCBI Taxonomy" id="13677"/>
    <lineage>
        <taxon>Eukaryota</taxon>
        <taxon>Metazoa</taxon>
        <taxon>Chordata</taxon>
        <taxon>Craniata</taxon>
        <taxon>Vertebrata</taxon>
        <taxon>Euteleostomi</taxon>
        <taxon>Actinopterygii</taxon>
        <taxon>Neopterygii</taxon>
        <taxon>Teleostei</taxon>
        <taxon>Neoteleostei</taxon>
        <taxon>Acanthomorphata</taxon>
        <taxon>Pelagiaria</taxon>
        <taxon>Scombriformes</taxon>
        <taxon>Scombridae</taxon>
        <taxon>Scomber</taxon>
    </lineage>
</organism>
<evidence type="ECO:0000313" key="3">
    <source>
        <dbReference type="Proteomes" id="UP001314229"/>
    </source>
</evidence>
<sequence>MACALTAPPPGCSYNFLLKSWHGEASVSARHAVIIPHCLTFATIKLESVTFIMCLLEQTTGPLLGEHFPRRAVTGAPSSGAASGDRRTFKRPSGDFDQRFEGDLIRPNKYIRTSSSYSLSSSALTVDGQ</sequence>
<evidence type="ECO:0000313" key="2">
    <source>
        <dbReference type="EMBL" id="CAK6982992.1"/>
    </source>
</evidence>
<protein>
    <submittedName>
        <fullName evidence="2">Uncharacterized protein</fullName>
    </submittedName>
</protein>
<comment type="caution">
    <text evidence="2">The sequence shown here is derived from an EMBL/GenBank/DDBJ whole genome shotgun (WGS) entry which is preliminary data.</text>
</comment>